<dbReference type="RefSeq" id="WP_242516018.1">
    <property type="nucleotide sequence ID" value="NZ_CP012670.1"/>
</dbReference>
<gene>
    <name evidence="2" type="ORF">SOCEGT47_017720</name>
</gene>
<protein>
    <recommendedName>
        <fullName evidence="4">Serine protease</fullName>
    </recommendedName>
</protein>
<evidence type="ECO:0000256" key="1">
    <source>
        <dbReference type="SAM" id="SignalP"/>
    </source>
</evidence>
<dbReference type="PROSITE" id="PS51257">
    <property type="entry name" value="PROKAR_LIPOPROTEIN"/>
    <property type="match status" value="1"/>
</dbReference>
<feature type="signal peptide" evidence="1">
    <location>
        <begin position="1"/>
        <end position="19"/>
    </location>
</feature>
<dbReference type="Gene3D" id="2.40.10.10">
    <property type="entry name" value="Trypsin-like serine proteases"/>
    <property type="match status" value="1"/>
</dbReference>
<name>A0A4P2PXE3_SORCE</name>
<dbReference type="Pfam" id="PF13365">
    <property type="entry name" value="Trypsin_2"/>
    <property type="match status" value="1"/>
</dbReference>
<dbReference type="EMBL" id="CP012670">
    <property type="protein sequence ID" value="AUX21291.1"/>
    <property type="molecule type" value="Genomic_DNA"/>
</dbReference>
<dbReference type="PANTHER" id="PTHR36234">
    <property type="entry name" value="LYSYL ENDOPEPTIDASE"/>
    <property type="match status" value="1"/>
</dbReference>
<dbReference type="InterPro" id="IPR009003">
    <property type="entry name" value="Peptidase_S1_PA"/>
</dbReference>
<dbReference type="InterPro" id="IPR043504">
    <property type="entry name" value="Peptidase_S1_PA_chymotrypsin"/>
</dbReference>
<dbReference type="PANTHER" id="PTHR36234:SF5">
    <property type="entry name" value="LYSYL ENDOPEPTIDASE"/>
    <property type="match status" value="1"/>
</dbReference>
<evidence type="ECO:0008006" key="4">
    <source>
        <dbReference type="Google" id="ProtNLM"/>
    </source>
</evidence>
<dbReference type="SUPFAM" id="SSF50494">
    <property type="entry name" value="Trypsin-like serine proteases"/>
    <property type="match status" value="1"/>
</dbReference>
<dbReference type="Proteomes" id="UP000295781">
    <property type="component" value="Chromosome"/>
</dbReference>
<accession>A0A4P2PXE3</accession>
<evidence type="ECO:0000313" key="3">
    <source>
        <dbReference type="Proteomes" id="UP000295781"/>
    </source>
</evidence>
<dbReference type="AlphaFoldDB" id="A0A4P2PXE3"/>
<sequence>MTNRSILIATSLVAVAGCAANVDDPGANRADGAGEFEAASGRVRAGDVIAYGAETPHPYVGGWRRAITSPGATFVRVHFTGFSLAKGDHVTVSSPDGAQSFRYVQHPGGGPKEVGYWRDAAQTLRCQVDTRNQTYYLTASRTQVGYSCDTAGGSSGSPVIHGVSGKVVALHHLGNVGLFTCRNGGTQMSAICADAGDLLDCASD</sequence>
<proteinExistence type="predicted"/>
<reference evidence="2 3" key="1">
    <citation type="submission" date="2015-09" db="EMBL/GenBank/DDBJ databases">
        <title>Sorangium comparison.</title>
        <authorList>
            <person name="Zaburannyi N."/>
            <person name="Bunk B."/>
            <person name="Overmann J."/>
            <person name="Mueller R."/>
        </authorList>
    </citation>
    <scope>NUCLEOTIDE SEQUENCE [LARGE SCALE GENOMIC DNA]</scope>
    <source>
        <strain evidence="2 3">So ceGT47</strain>
    </source>
</reference>
<feature type="chain" id="PRO_5020207355" description="Serine protease" evidence="1">
    <location>
        <begin position="20"/>
        <end position="204"/>
    </location>
</feature>
<keyword evidence="1" id="KW-0732">Signal</keyword>
<organism evidence="2 3">
    <name type="scientific">Sorangium cellulosum</name>
    <name type="common">Polyangium cellulosum</name>
    <dbReference type="NCBI Taxonomy" id="56"/>
    <lineage>
        <taxon>Bacteria</taxon>
        <taxon>Pseudomonadati</taxon>
        <taxon>Myxococcota</taxon>
        <taxon>Polyangia</taxon>
        <taxon>Polyangiales</taxon>
        <taxon>Polyangiaceae</taxon>
        <taxon>Sorangium</taxon>
    </lineage>
</organism>
<evidence type="ECO:0000313" key="2">
    <source>
        <dbReference type="EMBL" id="AUX21291.1"/>
    </source>
</evidence>